<feature type="transmembrane region" description="Helical" evidence="15">
    <location>
        <begin position="487"/>
        <end position="507"/>
    </location>
</feature>
<dbReference type="CDD" id="cd19049">
    <property type="entry name" value="LGIC_TM_anion"/>
    <property type="match status" value="3"/>
</dbReference>
<comment type="subcellular location">
    <subcellularLocation>
        <location evidence="2">Cell membrane</location>
    </subcellularLocation>
    <subcellularLocation>
        <location evidence="1">Membrane</location>
        <topology evidence="1">Multi-pass membrane protein</topology>
    </subcellularLocation>
</comment>
<dbReference type="SUPFAM" id="SSF68906">
    <property type="entry name" value="SAP domain"/>
    <property type="match status" value="1"/>
</dbReference>
<dbReference type="FunFam" id="2.70.170.10:FF:000154">
    <property type="entry name" value="Uncharacterized protein"/>
    <property type="match status" value="1"/>
</dbReference>
<dbReference type="PRINTS" id="PR00253">
    <property type="entry name" value="GABAARECEPTR"/>
</dbReference>
<feature type="transmembrane region" description="Helical" evidence="15">
    <location>
        <begin position="766"/>
        <end position="788"/>
    </location>
</feature>
<evidence type="ECO:0000313" key="18">
    <source>
        <dbReference type="WBParaSite" id="TCONS_00012054.p1"/>
    </source>
</evidence>
<dbReference type="InterPro" id="IPR018000">
    <property type="entry name" value="Neurotransmitter_ion_chnl_CS"/>
</dbReference>
<dbReference type="PROSITE" id="PS00236">
    <property type="entry name" value="NEUROTR_ION_CHANNEL"/>
    <property type="match status" value="1"/>
</dbReference>
<sequence length="1740" mass="199470">NMVNIGKRWRSSDSRNWLQLRISQNKRIILLLFNNFYIFILFFSIQSYLIKSIEGFSSSSLDSNSRSPDTQLISDILNKLTNPSRYDKRLRPMYGKKPVDVGITIHVSSISAVSEVDMDFTLDFYLRQSWRDDRLAFGELDDSFKEIKSLTVGVDYLDKLWKPDTFFPNEKKSFFHTATTHNSFLRIDPDGTVFTSQRLTVTATCPMKLKLFPMDSQKCKLEIENGYDVKDISYYFQKSGKAEGIGEIGSELPQFVLKAFDVSSKVERLSSGNYSRLSCIFLFRRNLGFYIIQIYLPSILISVISWISFWLSRESSPSRISLGLLTVLSMTTIMNNSSVPKVSYVKSIDIFLGFSFLSVFASLLEYAAVGYISKRNKLNAQKYQTKLSLSNSILSKKTISLLKRPSLLYGHPVYKPFYSSLDRNSNLYDGTRYQSDCYNLINQSTHSMITDQTNSNLRLPQQITPSVNENVALGRTKTIGNPSKIDIYSRILFPLTYIVFNIIYWSYYFSIRDGYTTADIDYFWGSKRGVEESNIVKFDNFSLPQFKRTAYKMITAKATTSSGSYIRLKVQITFTRQIGFYLMNIIVPSILIVTISWVSFWLDRGSSPARTGLGVTTVLTETTLITTTNNSMPKVSYIKGLDVYLNFCFIMVFASLVEYAVVSYMNKKLAQKRDKKRRKQEQAQTAEIPMFGNYNVTPYNNNPTKTLISHPEIPSDCDCRTIPMVQAPRFVPDNIMWPGPFIKAKKATRTCRTITPSKIDRCSRSVFPIIFIIFNLGYWTIMTILNAYTTSDISLSWCDFPSINMTGECNKVYNIDSDITLPNFLIMRTCVDKVVATTTSGDYVRLYILFNFQRNSGYYLIQSLLPAALIVIVSWIAFWISRDSPPSRTSLGVMTVLAMTHLLTGVNRRLPPVNYIKAGDIYLGFCYLMVAFALFEYAAVAFSKRRNENKKKRENKKGKVQYDSVYIKPTLPDPDIRLKIFQNYNEEGIDHEICTCSQQPVTSLLYLSRKSNKLKPYVKDSHIDRAARIIFPVTFSLFNIIFWLIVYNELRKTQYYIFFNKIIMNGKSDLVKCKELIIYKFKIDDLKYCLHGLSCNISGKKDDLQRRLRTILETETTQHRAIDVIFARGISMGYITKPKSGNLVDTSNTKSSSKSSNRCASYETDICMKNLYFYKDIQSITGWKIIQPSDNSQSVFLNFNVPTDLEKFLISSNENEQPIKCFFLRCANVKQDVKSVPLNDCYPILMRMFINGQDFTSYLPREICYSSADKKNRLSVPTILNEPLTKIFQYHCKDRFAKIELRYDKDANKNETFAFSIFSSTTKTVKEICQEILSKKKVTFEKFDDDFKKFMKPSEDVALECAKIPLRSSITYETIKIPFRGKNCNHISPDDLEDYLMINKNTEAWLCKICKHPCTPDDIMVDEFFMNILKKHPTADGIVLYPGMNYKLYGGNDILSGSKSAIKAKKKNDDTSIVLIDSDDEFDDVPKNVNTTSLPSFKNEINVGKLNKVNDSNSKQVECIVIDDSSDEEPSQKRIRTSEVPCIENASTNNTNSFEGSTLGNEVNKYNTLNSNVDVNNQFSTNINPSNDFYVSDQFAEINNPSIYHNSKTFPNSTKNCPNNSIETTISKNNEETIEKLNKIVQNTSTVFDEFLIGIVDKNLYNIDKILDQQVKDGILPKNHLSINNLHKNNDLQNVVNIHSMVPFISEKSSIQQYLEERNDQFSNMKNFVNEIDIINKPAI</sequence>
<evidence type="ECO:0000256" key="13">
    <source>
        <dbReference type="ARBA" id="ARBA00023303"/>
    </source>
</evidence>
<keyword evidence="5 15" id="KW-0812">Transmembrane</keyword>
<evidence type="ECO:0000256" key="11">
    <source>
        <dbReference type="ARBA" id="ARBA00023065"/>
    </source>
</evidence>
<dbReference type="GO" id="GO:0005230">
    <property type="term" value="F:extracellular ligand-gated monoatomic ion channel activity"/>
    <property type="evidence" value="ECO:0007669"/>
    <property type="project" value="InterPro"/>
</dbReference>
<dbReference type="PRINTS" id="PR00252">
    <property type="entry name" value="NRIONCHANNEL"/>
</dbReference>
<dbReference type="PANTHER" id="PTHR18945">
    <property type="entry name" value="NEUROTRANSMITTER GATED ION CHANNEL"/>
    <property type="match status" value="1"/>
</dbReference>
<dbReference type="Gene3D" id="1.20.58.390">
    <property type="entry name" value="Neurotransmitter-gated ion-channel transmembrane domain"/>
    <property type="match status" value="3"/>
</dbReference>
<accession>A0AAF5DGG9</accession>
<keyword evidence="12 15" id="KW-0472">Membrane</keyword>
<evidence type="ECO:0000256" key="5">
    <source>
        <dbReference type="ARBA" id="ARBA00022692"/>
    </source>
</evidence>
<feature type="domain" description="SP-RING-type" evidence="16">
    <location>
        <begin position="1353"/>
        <end position="1434"/>
    </location>
</feature>
<feature type="transmembrane region" description="Helical" evidence="15">
    <location>
        <begin position="287"/>
        <end position="311"/>
    </location>
</feature>
<dbReference type="InterPro" id="IPR036734">
    <property type="entry name" value="Neur_chan_lig-bd_sf"/>
</dbReference>
<evidence type="ECO:0000256" key="15">
    <source>
        <dbReference type="RuleBase" id="RU000687"/>
    </source>
</evidence>
<evidence type="ECO:0000256" key="6">
    <source>
        <dbReference type="ARBA" id="ARBA00022723"/>
    </source>
</evidence>
<evidence type="ECO:0000256" key="12">
    <source>
        <dbReference type="ARBA" id="ARBA00023136"/>
    </source>
</evidence>
<dbReference type="WBParaSite" id="TCONS_00012054.p1">
    <property type="protein sequence ID" value="TCONS_00012054.p1"/>
    <property type="gene ID" value="XLOC_007323"/>
</dbReference>
<feature type="transmembrane region" description="Helical" evidence="15">
    <location>
        <begin position="350"/>
        <end position="372"/>
    </location>
</feature>
<keyword evidence="4" id="KW-1003">Cell membrane</keyword>
<evidence type="ECO:0000313" key="17">
    <source>
        <dbReference type="Proteomes" id="UP000035681"/>
    </source>
</evidence>
<evidence type="ECO:0000256" key="7">
    <source>
        <dbReference type="ARBA" id="ARBA00022729"/>
    </source>
</evidence>
<reference evidence="18" key="1">
    <citation type="submission" date="2024-02" db="UniProtKB">
        <authorList>
            <consortium name="WormBaseParasite"/>
        </authorList>
    </citation>
    <scope>IDENTIFICATION</scope>
</reference>
<dbReference type="InterPro" id="IPR006202">
    <property type="entry name" value="Neur_chan_lig-bd"/>
</dbReference>
<dbReference type="SUPFAM" id="SSF63712">
    <property type="entry name" value="Nicotinic receptor ligand binding domain-like"/>
    <property type="match status" value="1"/>
</dbReference>
<keyword evidence="3 15" id="KW-0813">Transport</keyword>
<keyword evidence="8 14" id="KW-0863">Zinc-finger</keyword>
<dbReference type="Pfam" id="PF02932">
    <property type="entry name" value="Neur_chan_memb"/>
    <property type="match status" value="3"/>
</dbReference>
<keyword evidence="13 15" id="KW-0407">Ion channel</keyword>
<dbReference type="InterPro" id="IPR006028">
    <property type="entry name" value="GABAA/Glycine_rcpt"/>
</dbReference>
<feature type="transmembrane region" description="Helical" evidence="15">
    <location>
        <begin position="580"/>
        <end position="602"/>
    </location>
</feature>
<feature type="transmembrane region" description="Helical" evidence="15">
    <location>
        <begin position="28"/>
        <end position="50"/>
    </location>
</feature>
<dbReference type="InterPro" id="IPR013083">
    <property type="entry name" value="Znf_RING/FYVE/PHD"/>
</dbReference>
<evidence type="ECO:0000259" key="16">
    <source>
        <dbReference type="PROSITE" id="PS51044"/>
    </source>
</evidence>
<evidence type="ECO:0000256" key="2">
    <source>
        <dbReference type="ARBA" id="ARBA00004236"/>
    </source>
</evidence>
<feature type="transmembrane region" description="Helical" evidence="15">
    <location>
        <begin position="922"/>
        <end position="943"/>
    </location>
</feature>
<feature type="transmembrane region" description="Helical" evidence="15">
    <location>
        <begin position="643"/>
        <end position="665"/>
    </location>
</feature>
<dbReference type="Pfam" id="PF02931">
    <property type="entry name" value="Neur_chan_LBD"/>
    <property type="match status" value="1"/>
</dbReference>
<dbReference type="Proteomes" id="UP000035681">
    <property type="component" value="Unplaced"/>
</dbReference>
<evidence type="ECO:0000256" key="10">
    <source>
        <dbReference type="ARBA" id="ARBA00022989"/>
    </source>
</evidence>
<feature type="transmembrane region" description="Helical" evidence="15">
    <location>
        <begin position="320"/>
        <end position="338"/>
    </location>
</feature>
<feature type="transmembrane region" description="Helical" evidence="15">
    <location>
        <begin position="1029"/>
        <end position="1047"/>
    </location>
</feature>
<comment type="caution">
    <text evidence="15">Lacks conserved residue(s) required for the propagation of feature annotation.</text>
</comment>
<evidence type="ECO:0000256" key="8">
    <source>
        <dbReference type="ARBA" id="ARBA00022771"/>
    </source>
</evidence>
<keyword evidence="10 15" id="KW-1133">Transmembrane helix</keyword>
<evidence type="ECO:0000256" key="4">
    <source>
        <dbReference type="ARBA" id="ARBA00022475"/>
    </source>
</evidence>
<dbReference type="InterPro" id="IPR036719">
    <property type="entry name" value="Neuro-gated_channel_TM_sf"/>
</dbReference>
<dbReference type="PROSITE" id="PS51044">
    <property type="entry name" value="ZF_SP_RING"/>
    <property type="match status" value="1"/>
</dbReference>
<keyword evidence="9" id="KW-0862">Zinc</keyword>
<name>A0AAF5DGG9_STRER</name>
<dbReference type="Gene3D" id="2.70.170.10">
    <property type="entry name" value="Neurotransmitter-gated ion-channel ligand-binding domain"/>
    <property type="match status" value="1"/>
</dbReference>
<dbReference type="InterPro" id="IPR006029">
    <property type="entry name" value="Neurotrans-gated_channel_TM"/>
</dbReference>
<organism evidence="17 18">
    <name type="scientific">Strongyloides stercoralis</name>
    <name type="common">Threadworm</name>
    <dbReference type="NCBI Taxonomy" id="6248"/>
    <lineage>
        <taxon>Eukaryota</taxon>
        <taxon>Metazoa</taxon>
        <taxon>Ecdysozoa</taxon>
        <taxon>Nematoda</taxon>
        <taxon>Chromadorea</taxon>
        <taxon>Rhabditida</taxon>
        <taxon>Tylenchina</taxon>
        <taxon>Panagrolaimomorpha</taxon>
        <taxon>Strongyloidoidea</taxon>
        <taxon>Strongyloididae</taxon>
        <taxon>Strongyloides</taxon>
    </lineage>
</organism>
<evidence type="ECO:0000256" key="14">
    <source>
        <dbReference type="PROSITE-ProRule" id="PRU00452"/>
    </source>
</evidence>
<dbReference type="InterPro" id="IPR004181">
    <property type="entry name" value="Znf_MIZ"/>
</dbReference>
<dbReference type="GO" id="GO:0004888">
    <property type="term" value="F:transmembrane signaling receptor activity"/>
    <property type="evidence" value="ECO:0007669"/>
    <property type="project" value="InterPro"/>
</dbReference>
<dbReference type="AlphaFoldDB" id="A0AAF5DGG9"/>
<keyword evidence="11 15" id="KW-0406">Ion transport</keyword>
<dbReference type="InterPro" id="IPR038050">
    <property type="entry name" value="Neuro_actylchol_rec"/>
</dbReference>
<dbReference type="GO" id="GO:0005886">
    <property type="term" value="C:plasma membrane"/>
    <property type="evidence" value="ECO:0007669"/>
    <property type="project" value="UniProtKB-SubCell"/>
</dbReference>
<keyword evidence="6" id="KW-0479">Metal-binding</keyword>
<protein>
    <submittedName>
        <fullName evidence="18">Dynein heavy chain linker domain-containing protein</fullName>
    </submittedName>
</protein>
<dbReference type="Gene3D" id="3.30.40.10">
    <property type="entry name" value="Zinc/RING finger domain, C3HC4 (zinc finger)"/>
    <property type="match status" value="1"/>
</dbReference>
<evidence type="ECO:0000256" key="9">
    <source>
        <dbReference type="ARBA" id="ARBA00022833"/>
    </source>
</evidence>
<dbReference type="InterPro" id="IPR006201">
    <property type="entry name" value="Neur_channel"/>
</dbReference>
<comment type="similarity">
    <text evidence="15">Belongs to the ligand-gated ion channel (TC 1.A.9) family.</text>
</comment>
<dbReference type="NCBIfam" id="TIGR00860">
    <property type="entry name" value="LIC"/>
    <property type="match status" value="1"/>
</dbReference>
<dbReference type="InterPro" id="IPR036361">
    <property type="entry name" value="SAP_dom_sf"/>
</dbReference>
<dbReference type="GO" id="GO:0008270">
    <property type="term" value="F:zinc ion binding"/>
    <property type="evidence" value="ECO:0007669"/>
    <property type="project" value="UniProtKB-KW"/>
</dbReference>
<feature type="transmembrane region" description="Helical" evidence="15">
    <location>
        <begin position="891"/>
        <end position="910"/>
    </location>
</feature>
<dbReference type="SUPFAM" id="SSF90112">
    <property type="entry name" value="Neurotransmitter-gated ion-channel transmembrane pore"/>
    <property type="match status" value="3"/>
</dbReference>
<evidence type="ECO:0000256" key="1">
    <source>
        <dbReference type="ARBA" id="ARBA00004141"/>
    </source>
</evidence>
<keyword evidence="17" id="KW-1185">Reference proteome</keyword>
<evidence type="ECO:0000256" key="3">
    <source>
        <dbReference type="ARBA" id="ARBA00022448"/>
    </source>
</evidence>
<feature type="transmembrane region" description="Helical" evidence="15">
    <location>
        <begin position="859"/>
        <end position="879"/>
    </location>
</feature>
<proteinExistence type="inferred from homology"/>
<keyword evidence="7" id="KW-0732">Signal</keyword>
<dbReference type="Pfam" id="PF02891">
    <property type="entry name" value="zf-MIZ"/>
    <property type="match status" value="1"/>
</dbReference>